<dbReference type="NCBIfam" id="TIGR00084">
    <property type="entry name" value="ruvA"/>
    <property type="match status" value="1"/>
</dbReference>
<feature type="domain" description="Helix-hairpin-helix DNA-binding motif class 1" evidence="5">
    <location>
        <begin position="70"/>
        <end position="89"/>
    </location>
</feature>
<dbReference type="InterPro" id="IPR036267">
    <property type="entry name" value="RuvA_C_sf"/>
</dbReference>
<evidence type="ECO:0000256" key="1">
    <source>
        <dbReference type="ARBA" id="ARBA00022490"/>
    </source>
</evidence>
<keyword evidence="3" id="KW-0238">DNA-binding</keyword>
<dbReference type="GO" id="GO:0005524">
    <property type="term" value="F:ATP binding"/>
    <property type="evidence" value="ECO:0007669"/>
    <property type="project" value="InterPro"/>
</dbReference>
<keyword evidence="1" id="KW-0963">Cytoplasm</keyword>
<dbReference type="AlphaFoldDB" id="A0A3B0UWL4"/>
<dbReference type="GO" id="GO:0006281">
    <property type="term" value="P:DNA repair"/>
    <property type="evidence" value="ECO:0007669"/>
    <property type="project" value="UniProtKB-KW"/>
</dbReference>
<dbReference type="InterPro" id="IPR012340">
    <property type="entry name" value="NA-bd_OB-fold"/>
</dbReference>
<dbReference type="Gene3D" id="1.10.8.10">
    <property type="entry name" value="DNA helicase RuvA subunit, C-terminal domain"/>
    <property type="match status" value="1"/>
</dbReference>
<dbReference type="Pfam" id="PF01330">
    <property type="entry name" value="RuvA_N"/>
    <property type="match status" value="1"/>
</dbReference>
<gene>
    <name evidence="6" type="ORF">MNBD_CPR01-360</name>
</gene>
<feature type="domain" description="Helix-hairpin-helix DNA-binding motif class 1" evidence="5">
    <location>
        <begin position="105"/>
        <end position="124"/>
    </location>
</feature>
<evidence type="ECO:0000259" key="5">
    <source>
        <dbReference type="SMART" id="SM00278"/>
    </source>
</evidence>
<dbReference type="SMART" id="SM00278">
    <property type="entry name" value="HhH1"/>
    <property type="match status" value="2"/>
</dbReference>
<sequence length="184" mass="19756">MIRTISGTILSIEPGGVVVNVSGWGVFVHLAVVEPFPIGSTITLATHLAMKKDGPELYGFVDPGDRAFFELALTVPGLGPKTALSILRRSAREQLEAAIAKRDIKYLTRVVGLGKKSAEKLVVELADKVTAKEGLNSDTDSEVFDMLVALGYTGHEARKALEEIPTEAKGRDERLKSALSANLK</sequence>
<dbReference type="InterPro" id="IPR003583">
    <property type="entry name" value="Hlx-hairpin-Hlx_DNA-bd_motif"/>
</dbReference>
<dbReference type="GO" id="GO:0009378">
    <property type="term" value="F:four-way junction helicase activity"/>
    <property type="evidence" value="ECO:0007669"/>
    <property type="project" value="InterPro"/>
</dbReference>
<dbReference type="InterPro" id="IPR010994">
    <property type="entry name" value="RuvA_2-like"/>
</dbReference>
<dbReference type="GO" id="GO:0003677">
    <property type="term" value="F:DNA binding"/>
    <property type="evidence" value="ECO:0007669"/>
    <property type="project" value="UniProtKB-KW"/>
</dbReference>
<evidence type="ECO:0000256" key="2">
    <source>
        <dbReference type="ARBA" id="ARBA00022763"/>
    </source>
</evidence>
<dbReference type="SUPFAM" id="SSF50249">
    <property type="entry name" value="Nucleic acid-binding proteins"/>
    <property type="match status" value="1"/>
</dbReference>
<dbReference type="GO" id="GO:0006310">
    <property type="term" value="P:DNA recombination"/>
    <property type="evidence" value="ECO:0007669"/>
    <property type="project" value="InterPro"/>
</dbReference>
<dbReference type="SUPFAM" id="SSF46929">
    <property type="entry name" value="DNA helicase RuvA subunit, C-terminal domain"/>
    <property type="match status" value="1"/>
</dbReference>
<dbReference type="EMBL" id="UOEV01000057">
    <property type="protein sequence ID" value="VAW32563.1"/>
    <property type="molecule type" value="Genomic_DNA"/>
</dbReference>
<protein>
    <recommendedName>
        <fullName evidence="5">Helix-hairpin-helix DNA-binding motif class 1 domain-containing protein</fullName>
    </recommendedName>
</protein>
<reference evidence="6" key="1">
    <citation type="submission" date="2018-06" db="EMBL/GenBank/DDBJ databases">
        <authorList>
            <person name="Zhirakovskaya E."/>
        </authorList>
    </citation>
    <scope>NUCLEOTIDE SEQUENCE</scope>
</reference>
<dbReference type="InterPro" id="IPR000085">
    <property type="entry name" value="RuvA"/>
</dbReference>
<organism evidence="6">
    <name type="scientific">hydrothermal vent metagenome</name>
    <dbReference type="NCBI Taxonomy" id="652676"/>
    <lineage>
        <taxon>unclassified sequences</taxon>
        <taxon>metagenomes</taxon>
        <taxon>ecological metagenomes</taxon>
    </lineage>
</organism>
<accession>A0A3B0UWL4</accession>
<name>A0A3B0UWL4_9ZZZZ</name>
<dbReference type="InterPro" id="IPR011114">
    <property type="entry name" value="RuvA_C"/>
</dbReference>
<evidence type="ECO:0000256" key="3">
    <source>
        <dbReference type="ARBA" id="ARBA00023125"/>
    </source>
</evidence>
<keyword evidence="4" id="KW-0234">DNA repair</keyword>
<proteinExistence type="inferred from homology"/>
<keyword evidence="2" id="KW-0227">DNA damage</keyword>
<dbReference type="Gene3D" id="2.40.50.140">
    <property type="entry name" value="Nucleic acid-binding proteins"/>
    <property type="match status" value="1"/>
</dbReference>
<dbReference type="SUPFAM" id="SSF47781">
    <property type="entry name" value="RuvA domain 2-like"/>
    <property type="match status" value="1"/>
</dbReference>
<dbReference type="Gene3D" id="1.10.150.20">
    <property type="entry name" value="5' to 3' exonuclease, C-terminal subdomain"/>
    <property type="match status" value="1"/>
</dbReference>
<dbReference type="GO" id="GO:0009379">
    <property type="term" value="C:Holliday junction helicase complex"/>
    <property type="evidence" value="ECO:0007669"/>
    <property type="project" value="InterPro"/>
</dbReference>
<evidence type="ECO:0000256" key="4">
    <source>
        <dbReference type="ARBA" id="ARBA00023204"/>
    </source>
</evidence>
<evidence type="ECO:0000313" key="6">
    <source>
        <dbReference type="EMBL" id="VAW32563.1"/>
    </source>
</evidence>
<dbReference type="HAMAP" id="MF_00031">
    <property type="entry name" value="DNA_HJ_migration_RuvA"/>
    <property type="match status" value="1"/>
</dbReference>
<dbReference type="CDD" id="cd14332">
    <property type="entry name" value="UBA_RuvA_C"/>
    <property type="match status" value="1"/>
</dbReference>
<dbReference type="Pfam" id="PF14520">
    <property type="entry name" value="HHH_5"/>
    <property type="match status" value="1"/>
</dbReference>
<dbReference type="InterPro" id="IPR013849">
    <property type="entry name" value="DNA_helicase_Holl-junc_RuvA_I"/>
</dbReference>